<reference evidence="4 5" key="2">
    <citation type="journal article" date="2015" name="MBio">
        <title>Genome-Resolved Metagenomic Analysis Reveals Roles for Candidate Phyla and Other Microbial Community Members in Biogeochemical Transformations in Oil Reservoirs.</title>
        <authorList>
            <person name="Hu P."/>
            <person name="Tom L."/>
            <person name="Singh A."/>
            <person name="Thomas B.C."/>
            <person name="Baker B.J."/>
            <person name="Piceno Y.M."/>
            <person name="Andersen G.L."/>
            <person name="Banfield J.F."/>
        </authorList>
    </citation>
    <scope>NUCLEOTIDE SEQUENCE [LARGE SCALE GENOMIC DNA]</scope>
    <source>
        <strain evidence="2">57_489</strain>
    </source>
</reference>
<dbReference type="EMBL" id="LGHB01000021">
    <property type="protein sequence ID" value="KUK96034.1"/>
    <property type="molecule type" value="Genomic_DNA"/>
</dbReference>
<evidence type="ECO:0000313" key="4">
    <source>
        <dbReference type="Proteomes" id="UP000053961"/>
    </source>
</evidence>
<dbReference type="EMBL" id="LGFT01000031">
    <property type="protein sequence ID" value="KUK44198.1"/>
    <property type="molecule type" value="Genomic_DNA"/>
</dbReference>
<keyword evidence="1" id="KW-0812">Transmembrane</keyword>
<protein>
    <submittedName>
        <fullName evidence="3">Uncharacterized protein</fullName>
    </submittedName>
</protein>
<dbReference type="Proteomes" id="UP000057043">
    <property type="component" value="Unassembled WGS sequence"/>
</dbReference>
<comment type="caution">
    <text evidence="3">The sequence shown here is derived from an EMBL/GenBank/DDBJ whole genome shotgun (WGS) entry which is preliminary data.</text>
</comment>
<proteinExistence type="predicted"/>
<organism evidence="3 4">
    <name type="scientific">Methanothrix harundinacea</name>
    <dbReference type="NCBI Taxonomy" id="301375"/>
    <lineage>
        <taxon>Archaea</taxon>
        <taxon>Methanobacteriati</taxon>
        <taxon>Methanobacteriota</taxon>
        <taxon>Stenosarchaea group</taxon>
        <taxon>Methanomicrobia</taxon>
        <taxon>Methanotrichales</taxon>
        <taxon>Methanotrichaceae</taxon>
        <taxon>Methanothrix</taxon>
    </lineage>
</organism>
<dbReference type="AlphaFoldDB" id="A0A101IJ02"/>
<evidence type="ECO:0000313" key="2">
    <source>
        <dbReference type="EMBL" id="KUK44198.1"/>
    </source>
</evidence>
<keyword evidence="1" id="KW-1133">Transmembrane helix</keyword>
<dbReference type="Proteomes" id="UP000053961">
    <property type="component" value="Unassembled WGS sequence"/>
</dbReference>
<evidence type="ECO:0000313" key="5">
    <source>
        <dbReference type="Proteomes" id="UP000057043"/>
    </source>
</evidence>
<sequence length="95" mass="10905">MISGVSQLEIYNYIAVLILMFEYWIRALLRFDHLLNSEIEGVVAAIVKGKFFLKLVVSGRETTLHFFRAVIAEDHFDGKKTDRWGSDRSDPINTA</sequence>
<evidence type="ECO:0000313" key="3">
    <source>
        <dbReference type="EMBL" id="KUK96034.1"/>
    </source>
</evidence>
<reference evidence="3" key="1">
    <citation type="journal article" date="2015" name="MBio">
        <title>Genome-resolved metagenomic analysis reveals roles for candidate phyla and other microbial community members in biogeochemical transformations in oil reservoirs.</title>
        <authorList>
            <person name="Hu P."/>
            <person name="Tom L."/>
            <person name="Singh A."/>
            <person name="Thomas B.C."/>
            <person name="Baker B.J."/>
            <person name="Piceno Y.M."/>
            <person name="Andersen G.L."/>
            <person name="Banfield J.F."/>
        </authorList>
    </citation>
    <scope>NUCLEOTIDE SEQUENCE [LARGE SCALE GENOMIC DNA]</scope>
    <source>
        <strain evidence="3">56_747</strain>
    </source>
</reference>
<feature type="transmembrane region" description="Helical" evidence="1">
    <location>
        <begin position="12"/>
        <end position="29"/>
    </location>
</feature>
<evidence type="ECO:0000256" key="1">
    <source>
        <dbReference type="SAM" id="Phobius"/>
    </source>
</evidence>
<dbReference type="PATRIC" id="fig|301375.6.peg.503"/>
<gene>
    <name evidence="2" type="ORF">XD72_1402</name>
    <name evidence="3" type="ORF">XE07_1389</name>
</gene>
<accession>A0A101IJ02</accession>
<name>A0A101IJ02_9EURY</name>
<keyword evidence="1" id="KW-0472">Membrane</keyword>